<dbReference type="InterPro" id="IPR013786">
    <property type="entry name" value="AcylCoA_DH/ox_N"/>
</dbReference>
<dbReference type="Gene3D" id="1.10.540.10">
    <property type="entry name" value="Acyl-CoA dehydrogenase/oxidase, N-terminal domain"/>
    <property type="match status" value="1"/>
</dbReference>
<dbReference type="GO" id="GO:0003995">
    <property type="term" value="F:acyl-CoA dehydrogenase activity"/>
    <property type="evidence" value="ECO:0007669"/>
    <property type="project" value="TreeGrafter"/>
</dbReference>
<feature type="domain" description="Acyl-CoA dehydrogenase/oxidase C-terminal" evidence="7">
    <location>
        <begin position="250"/>
        <end position="382"/>
    </location>
</feature>
<dbReference type="RefSeq" id="WP_175602403.1">
    <property type="nucleotide sequence ID" value="NZ_JABWGO010000005.1"/>
</dbReference>
<evidence type="ECO:0000256" key="5">
    <source>
        <dbReference type="ARBA" id="ARBA00023002"/>
    </source>
</evidence>
<feature type="region of interest" description="Disordered" evidence="6">
    <location>
        <begin position="153"/>
        <end position="191"/>
    </location>
</feature>
<keyword evidence="5" id="KW-0560">Oxidoreductase</keyword>
<name>A0A7Y6IR44_9ACTN</name>
<keyword evidence="10" id="KW-1185">Reference proteome</keyword>
<comment type="cofactor">
    <cofactor evidence="1">
        <name>FAD</name>
        <dbReference type="ChEBI" id="CHEBI:57692"/>
    </cofactor>
</comment>
<comment type="caution">
    <text evidence="9">The sequence shown here is derived from an EMBL/GenBank/DDBJ whole genome shotgun (WGS) entry which is preliminary data.</text>
</comment>
<dbReference type="Pfam" id="PF00441">
    <property type="entry name" value="Acyl-CoA_dh_1"/>
    <property type="match status" value="1"/>
</dbReference>
<dbReference type="GO" id="GO:0050660">
    <property type="term" value="F:flavin adenine dinucleotide binding"/>
    <property type="evidence" value="ECO:0007669"/>
    <property type="project" value="InterPro"/>
</dbReference>
<evidence type="ECO:0000259" key="8">
    <source>
        <dbReference type="Pfam" id="PF02771"/>
    </source>
</evidence>
<dbReference type="InterPro" id="IPR036250">
    <property type="entry name" value="AcylCo_DH-like_C"/>
</dbReference>
<evidence type="ECO:0000256" key="2">
    <source>
        <dbReference type="ARBA" id="ARBA00009347"/>
    </source>
</evidence>
<dbReference type="AlphaFoldDB" id="A0A7Y6IR44"/>
<evidence type="ECO:0000256" key="3">
    <source>
        <dbReference type="ARBA" id="ARBA00022630"/>
    </source>
</evidence>
<comment type="similarity">
    <text evidence="2">Belongs to the acyl-CoA dehydrogenase family.</text>
</comment>
<keyword evidence="4" id="KW-0274">FAD</keyword>
<dbReference type="EMBL" id="JABWGO010000005">
    <property type="protein sequence ID" value="NUW42866.1"/>
    <property type="molecule type" value="Genomic_DNA"/>
</dbReference>
<proteinExistence type="inferred from homology"/>
<evidence type="ECO:0000256" key="6">
    <source>
        <dbReference type="SAM" id="MobiDB-lite"/>
    </source>
</evidence>
<dbReference type="InterPro" id="IPR009100">
    <property type="entry name" value="AcylCoA_DH/oxidase_NM_dom_sf"/>
</dbReference>
<dbReference type="Gene3D" id="1.20.140.10">
    <property type="entry name" value="Butyryl-CoA Dehydrogenase, subunit A, domain 3"/>
    <property type="match status" value="1"/>
</dbReference>
<reference evidence="9 10" key="1">
    <citation type="submission" date="2020-06" db="EMBL/GenBank/DDBJ databases">
        <authorList>
            <person name="Chanama M."/>
        </authorList>
    </citation>
    <scope>NUCLEOTIDE SEQUENCE [LARGE SCALE GENOMIC DNA]</scope>
    <source>
        <strain evidence="9 10">TBRC6557</strain>
    </source>
</reference>
<evidence type="ECO:0000256" key="1">
    <source>
        <dbReference type="ARBA" id="ARBA00001974"/>
    </source>
</evidence>
<evidence type="ECO:0000256" key="4">
    <source>
        <dbReference type="ARBA" id="ARBA00022827"/>
    </source>
</evidence>
<protein>
    <submittedName>
        <fullName evidence="9">Acyl-CoA/acyl-ACP dehydrogenase</fullName>
    </submittedName>
</protein>
<evidence type="ECO:0000313" key="10">
    <source>
        <dbReference type="Proteomes" id="UP000546126"/>
    </source>
</evidence>
<sequence length="394" mass="40092">MRLVLTPEQRELREAVRSFLAAASPPAKARDGYDPAVHARLNGELGLSGLIVPEEYGGAGAGMAELAVALEETGAALLPGPFLATAFAALALTRAPDKELLTGVAEGRIAATLALPLVPDGLAARAEGGAVTLRGTLPRVLSGTEADVLLAALPGAPAGDGSGTQGEPSSDDGTGTPGESPGGGRAGRSSDGGPVLVAVDLGGAGVTRVPLETLDLTRGQARVELDGAPARVLGRLGADGAAAVADLVAVALAAEQLGVLRASLDAIVAYAKIRVTFGRFIGSYQGVKHKLADMHCKLEQAESVVRHAAWAADEDPAELPHAAALAQAYVGRACFEVARDHLLLHGGVGFTWEHDAHLFYKRAKADEVLLGPPRVHRARLAALMEAGAPVAGEA</sequence>
<dbReference type="PANTHER" id="PTHR43884">
    <property type="entry name" value="ACYL-COA DEHYDROGENASE"/>
    <property type="match status" value="1"/>
</dbReference>
<dbReference type="Pfam" id="PF02771">
    <property type="entry name" value="Acyl-CoA_dh_N"/>
    <property type="match status" value="1"/>
</dbReference>
<dbReference type="PANTHER" id="PTHR43884:SF20">
    <property type="entry name" value="ACYL-COA DEHYDROGENASE FADE28"/>
    <property type="match status" value="1"/>
</dbReference>
<accession>A0A7Y6IR44</accession>
<evidence type="ECO:0000313" key="9">
    <source>
        <dbReference type="EMBL" id="NUW42866.1"/>
    </source>
</evidence>
<keyword evidence="3" id="KW-0285">Flavoprotein</keyword>
<feature type="domain" description="Acyl-CoA dehydrogenase/oxidase N-terminal" evidence="8">
    <location>
        <begin position="6"/>
        <end position="79"/>
    </location>
</feature>
<dbReference type="SUPFAM" id="SSF56645">
    <property type="entry name" value="Acyl-CoA dehydrogenase NM domain-like"/>
    <property type="match status" value="1"/>
</dbReference>
<dbReference type="Proteomes" id="UP000546126">
    <property type="component" value="Unassembled WGS sequence"/>
</dbReference>
<dbReference type="InterPro" id="IPR009075">
    <property type="entry name" value="AcylCo_DH/oxidase_C"/>
</dbReference>
<evidence type="ECO:0000259" key="7">
    <source>
        <dbReference type="Pfam" id="PF00441"/>
    </source>
</evidence>
<organism evidence="9 10">
    <name type="scientific">Nonomuraea rhodomycinica</name>
    <dbReference type="NCBI Taxonomy" id="1712872"/>
    <lineage>
        <taxon>Bacteria</taxon>
        <taxon>Bacillati</taxon>
        <taxon>Actinomycetota</taxon>
        <taxon>Actinomycetes</taxon>
        <taxon>Streptosporangiales</taxon>
        <taxon>Streptosporangiaceae</taxon>
        <taxon>Nonomuraea</taxon>
    </lineage>
</organism>
<dbReference type="SUPFAM" id="SSF47203">
    <property type="entry name" value="Acyl-CoA dehydrogenase C-terminal domain-like"/>
    <property type="match status" value="1"/>
</dbReference>
<gene>
    <name evidence="9" type="ORF">HT134_22400</name>
</gene>
<dbReference type="InterPro" id="IPR037069">
    <property type="entry name" value="AcylCoA_DH/ox_N_sf"/>
</dbReference>